<dbReference type="AlphaFoldDB" id="A0A517QZF1"/>
<dbReference type="Gene3D" id="3.40.710.10">
    <property type="entry name" value="DD-peptidase/beta-lactamase superfamily"/>
    <property type="match status" value="1"/>
</dbReference>
<dbReference type="SUPFAM" id="SSF56601">
    <property type="entry name" value="beta-lactamase/transpeptidase-like"/>
    <property type="match status" value="1"/>
</dbReference>
<dbReference type="OrthoDB" id="284523at2"/>
<accession>A0A517QZF1</accession>
<protein>
    <submittedName>
        <fullName evidence="3">Penicillin-binding protein 4</fullName>
    </submittedName>
</protein>
<feature type="domain" description="Beta-lactamase-related" evidence="2">
    <location>
        <begin position="37"/>
        <end position="369"/>
    </location>
</feature>
<reference evidence="3 4" key="1">
    <citation type="submission" date="2019-02" db="EMBL/GenBank/DDBJ databases">
        <title>Deep-cultivation of Planctomycetes and their phenomic and genomic characterization uncovers novel biology.</title>
        <authorList>
            <person name="Wiegand S."/>
            <person name="Jogler M."/>
            <person name="Boedeker C."/>
            <person name="Pinto D."/>
            <person name="Vollmers J."/>
            <person name="Rivas-Marin E."/>
            <person name="Kohn T."/>
            <person name="Peeters S.H."/>
            <person name="Heuer A."/>
            <person name="Rast P."/>
            <person name="Oberbeckmann S."/>
            <person name="Bunk B."/>
            <person name="Jeske O."/>
            <person name="Meyerdierks A."/>
            <person name="Storesund J.E."/>
            <person name="Kallscheuer N."/>
            <person name="Luecker S."/>
            <person name="Lage O.M."/>
            <person name="Pohl T."/>
            <person name="Merkel B.J."/>
            <person name="Hornburger P."/>
            <person name="Mueller R.-W."/>
            <person name="Bruemmer F."/>
            <person name="Labrenz M."/>
            <person name="Spormann A.M."/>
            <person name="Op den Camp H."/>
            <person name="Overmann J."/>
            <person name="Amann R."/>
            <person name="Jetten M.S.M."/>
            <person name="Mascher T."/>
            <person name="Medema M.H."/>
            <person name="Devos D.P."/>
            <person name="Kaster A.-K."/>
            <person name="Ovreas L."/>
            <person name="Rohde M."/>
            <person name="Galperin M.Y."/>
            <person name="Jogler C."/>
        </authorList>
    </citation>
    <scope>NUCLEOTIDE SEQUENCE [LARGE SCALE GENOMIC DNA]</scope>
    <source>
        <strain evidence="3 4">Pan189</strain>
    </source>
</reference>
<evidence type="ECO:0000259" key="2">
    <source>
        <dbReference type="Pfam" id="PF00144"/>
    </source>
</evidence>
<dbReference type="InterPro" id="IPR001466">
    <property type="entry name" value="Beta-lactam-related"/>
</dbReference>
<dbReference type="InterPro" id="IPR012338">
    <property type="entry name" value="Beta-lactam/transpept-like"/>
</dbReference>
<evidence type="ECO:0000313" key="3">
    <source>
        <dbReference type="EMBL" id="QDT37011.1"/>
    </source>
</evidence>
<dbReference type="Proteomes" id="UP000317318">
    <property type="component" value="Chromosome"/>
</dbReference>
<evidence type="ECO:0000313" key="4">
    <source>
        <dbReference type="Proteomes" id="UP000317318"/>
    </source>
</evidence>
<dbReference type="KEGG" id="svp:Pan189_13770"/>
<keyword evidence="1" id="KW-0378">Hydrolase</keyword>
<gene>
    <name evidence="3" type="primary">pbpE</name>
    <name evidence="3" type="ORF">Pan189_13770</name>
</gene>
<dbReference type="PANTHER" id="PTHR43283">
    <property type="entry name" value="BETA-LACTAMASE-RELATED"/>
    <property type="match status" value="1"/>
</dbReference>
<dbReference type="RefSeq" id="WP_145363163.1">
    <property type="nucleotide sequence ID" value="NZ_CP036268.1"/>
</dbReference>
<organism evidence="3 4">
    <name type="scientific">Stratiformator vulcanicus</name>
    <dbReference type="NCBI Taxonomy" id="2527980"/>
    <lineage>
        <taxon>Bacteria</taxon>
        <taxon>Pseudomonadati</taxon>
        <taxon>Planctomycetota</taxon>
        <taxon>Planctomycetia</taxon>
        <taxon>Planctomycetales</taxon>
        <taxon>Planctomycetaceae</taxon>
        <taxon>Stratiformator</taxon>
    </lineage>
</organism>
<keyword evidence="4" id="KW-1185">Reference proteome</keyword>
<name>A0A517QZF1_9PLAN</name>
<dbReference type="EMBL" id="CP036268">
    <property type="protein sequence ID" value="QDT37011.1"/>
    <property type="molecule type" value="Genomic_DNA"/>
</dbReference>
<dbReference type="PANTHER" id="PTHR43283:SF11">
    <property type="entry name" value="BETA-LACTAMASE-RELATED DOMAIN-CONTAINING PROTEIN"/>
    <property type="match status" value="1"/>
</dbReference>
<dbReference type="Pfam" id="PF00144">
    <property type="entry name" value="Beta-lactamase"/>
    <property type="match status" value="1"/>
</dbReference>
<dbReference type="InterPro" id="IPR050789">
    <property type="entry name" value="Diverse_Enzym_Activities"/>
</dbReference>
<evidence type="ECO:0000256" key="1">
    <source>
        <dbReference type="ARBA" id="ARBA00022801"/>
    </source>
</evidence>
<sequence length="384" mass="42311">MTPAAALDAMLTDDPAEAGLDPRRWRRVMSLAEKMCETGEVPAISIAVGSSDSILRPINFGWRTVDRAEPIGHNPRYLVASITKPIVAMGLLMLVERGELTLSDRVIDHVPDFKAGGRRSIRIRNLLTHTSGLPDMPDDNAELRQNNAGLDHFLERACTVPLLFEPGRDVTYSSLGFVVLGEIIERTTGLSCGEFLKREFFSQLGMNETALGMVGMTYETESATERIAEIRLPEMLDYGSGHWNSPYWRNLGAPWGGLISSAEDLARFAVIMLRPGPVGGTNFFEQTSLFATSNQLAEMPYVPEHERRCRPWGYGWRMNWPANGSYFGDFLAANAFGHWGATGTSLWIDPPLNLFAVILTTEPAGSQGRHLARLSNAIQTAAKG</sequence>
<dbReference type="GO" id="GO:0016787">
    <property type="term" value="F:hydrolase activity"/>
    <property type="evidence" value="ECO:0007669"/>
    <property type="project" value="UniProtKB-KW"/>
</dbReference>
<proteinExistence type="predicted"/>